<protein>
    <recommendedName>
        <fullName evidence="3">Kinase domain protein</fullName>
    </recommendedName>
</protein>
<keyword evidence="2" id="KW-1185">Reference proteome</keyword>
<dbReference type="EMBL" id="GG662845">
    <property type="protein sequence ID" value="EAR87808.2"/>
    <property type="molecule type" value="Genomic_DNA"/>
</dbReference>
<proteinExistence type="predicted"/>
<dbReference type="InParanoid" id="Q22SG4"/>
<organism evidence="1 2">
    <name type="scientific">Tetrahymena thermophila (strain SB210)</name>
    <dbReference type="NCBI Taxonomy" id="312017"/>
    <lineage>
        <taxon>Eukaryota</taxon>
        <taxon>Sar</taxon>
        <taxon>Alveolata</taxon>
        <taxon>Ciliophora</taxon>
        <taxon>Intramacronucleata</taxon>
        <taxon>Oligohymenophorea</taxon>
        <taxon>Hymenostomatida</taxon>
        <taxon>Tetrahymenina</taxon>
        <taxon>Tetrahymenidae</taxon>
        <taxon>Tetrahymena</taxon>
    </lineage>
</organism>
<dbReference type="KEGG" id="tet:TTHERM_00002720"/>
<dbReference type="GeneID" id="7832610"/>
<dbReference type="InterPro" id="IPR032675">
    <property type="entry name" value="LRR_dom_sf"/>
</dbReference>
<dbReference type="SUPFAM" id="SSF52047">
    <property type="entry name" value="RNI-like"/>
    <property type="match status" value="1"/>
</dbReference>
<reference evidence="2" key="1">
    <citation type="journal article" date="2006" name="PLoS Biol.">
        <title>Macronuclear genome sequence of the ciliate Tetrahymena thermophila, a model eukaryote.</title>
        <authorList>
            <person name="Eisen J.A."/>
            <person name="Coyne R.S."/>
            <person name="Wu M."/>
            <person name="Wu D."/>
            <person name="Thiagarajan M."/>
            <person name="Wortman J.R."/>
            <person name="Badger J.H."/>
            <person name="Ren Q."/>
            <person name="Amedeo P."/>
            <person name="Jones K.M."/>
            <person name="Tallon L.J."/>
            <person name="Delcher A.L."/>
            <person name="Salzberg S.L."/>
            <person name="Silva J.C."/>
            <person name="Haas B.J."/>
            <person name="Majoros W.H."/>
            <person name="Farzad M."/>
            <person name="Carlton J.M."/>
            <person name="Smith R.K. Jr."/>
            <person name="Garg J."/>
            <person name="Pearlman R.E."/>
            <person name="Karrer K.M."/>
            <person name="Sun L."/>
            <person name="Manning G."/>
            <person name="Elde N.C."/>
            <person name="Turkewitz A.P."/>
            <person name="Asai D.J."/>
            <person name="Wilkes D.E."/>
            <person name="Wang Y."/>
            <person name="Cai H."/>
            <person name="Collins K."/>
            <person name="Stewart B.A."/>
            <person name="Lee S.R."/>
            <person name="Wilamowska K."/>
            <person name="Weinberg Z."/>
            <person name="Ruzzo W.L."/>
            <person name="Wloga D."/>
            <person name="Gaertig J."/>
            <person name="Frankel J."/>
            <person name="Tsao C.-C."/>
            <person name="Gorovsky M.A."/>
            <person name="Keeling P.J."/>
            <person name="Waller R.F."/>
            <person name="Patron N.J."/>
            <person name="Cherry J.M."/>
            <person name="Stover N.A."/>
            <person name="Krieger C.J."/>
            <person name="del Toro C."/>
            <person name="Ryder H.F."/>
            <person name="Williamson S.C."/>
            <person name="Barbeau R.A."/>
            <person name="Hamilton E.P."/>
            <person name="Orias E."/>
        </authorList>
    </citation>
    <scope>NUCLEOTIDE SEQUENCE [LARGE SCALE GENOMIC DNA]</scope>
    <source>
        <strain evidence="2">SB210</strain>
    </source>
</reference>
<evidence type="ECO:0000313" key="2">
    <source>
        <dbReference type="Proteomes" id="UP000009168"/>
    </source>
</evidence>
<dbReference type="AlphaFoldDB" id="Q22SG4"/>
<evidence type="ECO:0000313" key="1">
    <source>
        <dbReference type="EMBL" id="EAR87808.2"/>
    </source>
</evidence>
<dbReference type="RefSeq" id="XP_001008053.2">
    <property type="nucleotide sequence ID" value="XM_001008053.2"/>
</dbReference>
<sequence>MEQQKNQIDQNFAKVEINPFTTQEMLIQQMEQFLNQEEIQLAIFKRSDCNIILENILQKLKKLNNLNIFKITLQNFREIDFDHLFSHTSNIRSIRELDITLFKDIQQFKPISHNAGHYLCQLNDLQILNLQMNLKRFQYSEQTFNFYEVYQKCNKLKKLDFTIKSSNYNTFIFESLLDGIRLILNLEKLNIRVYGKLCYNSLFNKLYNELKDLKNIKSLELSFIWSYGAKFQEFKNLFQQLSKISSLESIKISIALNIQEVQQDDQYDDLKKIMSEFQSLKKLNFNLCYCKNINLIKMLESIASLPNVEETTIDFYVNETSSFQNNLSNLVKALCSVQSLIALNIYFSSIIEINFEQYLNLISELKNLQKLKKLTLYSQMNRNQKTIPHLNFDDLIETAIHF</sequence>
<dbReference type="HOGENOM" id="CLU_313655_0_0_1"/>
<gene>
    <name evidence="1" type="ORF">TTHERM_00002720</name>
</gene>
<evidence type="ECO:0008006" key="3">
    <source>
        <dbReference type="Google" id="ProtNLM"/>
    </source>
</evidence>
<dbReference type="Proteomes" id="UP000009168">
    <property type="component" value="Unassembled WGS sequence"/>
</dbReference>
<name>Q22SG4_TETTS</name>
<dbReference type="Gene3D" id="3.80.10.10">
    <property type="entry name" value="Ribonuclease Inhibitor"/>
    <property type="match status" value="1"/>
</dbReference>
<accession>Q22SG4</accession>